<dbReference type="AlphaFoldDB" id="A0A4U0YUT1"/>
<protein>
    <submittedName>
        <fullName evidence="1">BrnT family toxin</fullName>
    </submittedName>
</protein>
<comment type="caution">
    <text evidence="1">The sequence shown here is derived from an EMBL/GenBank/DDBJ whole genome shotgun (WGS) entry which is preliminary data.</text>
</comment>
<accession>A0A4U0YUT1</accession>
<evidence type="ECO:0000313" key="1">
    <source>
        <dbReference type="EMBL" id="TKA96452.1"/>
    </source>
</evidence>
<evidence type="ECO:0000313" key="2">
    <source>
        <dbReference type="Proteomes" id="UP000306340"/>
    </source>
</evidence>
<sequence length="90" mass="10567">MWDWDEKKRRSNFAKHGVDFAAIEDFEWSSALIRTDARRDYSELREAALGLIGARVHFVAFTRRSGRIRIICLRKANGREEKLWIAERGS</sequence>
<dbReference type="EMBL" id="SWAU01000095">
    <property type="protein sequence ID" value="TKA96452.1"/>
    <property type="molecule type" value="Genomic_DNA"/>
</dbReference>
<dbReference type="Gene3D" id="3.10.450.530">
    <property type="entry name" value="Ribonuclease toxin, BrnT, of type II toxin-antitoxin system"/>
    <property type="match status" value="1"/>
</dbReference>
<dbReference type="RefSeq" id="WP_136792628.1">
    <property type="nucleotide sequence ID" value="NZ_SWAU01000095.1"/>
</dbReference>
<gene>
    <name evidence="1" type="ORF">FAZ78_11400</name>
</gene>
<organism evidence="1 2">
    <name type="scientific">Cereibacter changlensis</name>
    <dbReference type="NCBI Taxonomy" id="402884"/>
    <lineage>
        <taxon>Bacteria</taxon>
        <taxon>Pseudomonadati</taxon>
        <taxon>Pseudomonadota</taxon>
        <taxon>Alphaproteobacteria</taxon>
        <taxon>Rhodobacterales</taxon>
        <taxon>Paracoccaceae</taxon>
        <taxon>Cereibacter</taxon>
    </lineage>
</organism>
<dbReference type="Pfam" id="PF04365">
    <property type="entry name" value="BrnT_toxin"/>
    <property type="match status" value="1"/>
</dbReference>
<reference evidence="1 2" key="1">
    <citation type="submission" date="2019-04" db="EMBL/GenBank/DDBJ databases">
        <title>Crypto-aerobic microbial life in anoxic (sulfidic) marine sediments.</title>
        <authorList>
            <person name="Bhattacharya S."/>
            <person name="Roy C."/>
            <person name="Mondal N."/>
            <person name="Sarkar J."/>
            <person name="Mandal S."/>
            <person name="Rameez M.J."/>
            <person name="Ghosh W."/>
        </authorList>
    </citation>
    <scope>NUCLEOTIDE SEQUENCE [LARGE SCALE GENOMIC DNA]</scope>
    <source>
        <strain evidence="1 2">SBBC</strain>
    </source>
</reference>
<name>A0A4U0YUT1_9RHOB</name>
<proteinExistence type="predicted"/>
<dbReference type="InterPro" id="IPR038573">
    <property type="entry name" value="BrnT_sf"/>
</dbReference>
<dbReference type="InterPro" id="IPR007460">
    <property type="entry name" value="BrnT_toxin"/>
</dbReference>
<dbReference type="Proteomes" id="UP000306340">
    <property type="component" value="Unassembled WGS sequence"/>
</dbReference>